<evidence type="ECO:0000256" key="11">
    <source>
        <dbReference type="RuleBase" id="RU004181"/>
    </source>
</evidence>
<dbReference type="GO" id="GO:0005886">
    <property type="term" value="C:plasma membrane"/>
    <property type="evidence" value="ECO:0007669"/>
    <property type="project" value="UniProtKB-SubCell"/>
</dbReference>
<keyword evidence="2 9" id="KW-1003">Cell membrane</keyword>
<comment type="caution">
    <text evidence="9">Lacks conserved residue(s) required for the propagation of feature annotation.</text>
</comment>
<reference evidence="13" key="1">
    <citation type="journal article" date="2024" name="Int. J. Syst. Evol. Microbiol.">
        <title>Methylomarinovum tepidoasis sp. nov., a moderately thermophilic methanotroph of the family Methylothermaceae isolated from a deep-sea hydrothermal field.</title>
        <authorList>
            <person name="Hirayama H."/>
            <person name="Takaki Y."/>
            <person name="Abe M."/>
            <person name="Miyazaki M."/>
            <person name="Uematsu K."/>
            <person name="Matsui Y."/>
            <person name="Takai K."/>
        </authorList>
    </citation>
    <scope>NUCLEOTIDE SEQUENCE [LARGE SCALE GENOMIC DNA]</scope>
    <source>
        <strain evidence="13">IT-9</strain>
    </source>
</reference>
<protein>
    <recommendedName>
        <fullName evidence="9">Lipoprotein signal peptidase</fullName>
        <ecNumber evidence="9">3.4.23.36</ecNumber>
    </recommendedName>
    <alternativeName>
        <fullName evidence="9">Prolipoprotein signal peptidase</fullName>
    </alternativeName>
    <alternativeName>
        <fullName evidence="9">Signal peptidase II</fullName>
        <shortName evidence="9">SPase II</shortName>
    </alternativeName>
</protein>
<dbReference type="HAMAP" id="MF_00161">
    <property type="entry name" value="LspA"/>
    <property type="match status" value="1"/>
</dbReference>
<evidence type="ECO:0000256" key="8">
    <source>
        <dbReference type="ARBA" id="ARBA00023136"/>
    </source>
</evidence>
<keyword evidence="5 9" id="KW-0064">Aspartyl protease</keyword>
<dbReference type="KEGG" id="mcau:MIT9_P1796"/>
<keyword evidence="8 9" id="KW-0472">Membrane</keyword>
<evidence type="ECO:0000256" key="5">
    <source>
        <dbReference type="ARBA" id="ARBA00022750"/>
    </source>
</evidence>
<dbReference type="GO" id="GO:0006508">
    <property type="term" value="P:proteolysis"/>
    <property type="evidence" value="ECO:0007669"/>
    <property type="project" value="UniProtKB-KW"/>
</dbReference>
<evidence type="ECO:0000256" key="1">
    <source>
        <dbReference type="ARBA" id="ARBA00006139"/>
    </source>
</evidence>
<dbReference type="PANTHER" id="PTHR33695:SF1">
    <property type="entry name" value="LIPOPROTEIN SIGNAL PEPTIDASE"/>
    <property type="match status" value="1"/>
</dbReference>
<dbReference type="AlphaFoldDB" id="A0AAU9BU72"/>
<dbReference type="NCBIfam" id="TIGR00077">
    <property type="entry name" value="lspA"/>
    <property type="match status" value="1"/>
</dbReference>
<evidence type="ECO:0000256" key="9">
    <source>
        <dbReference type="HAMAP-Rule" id="MF_00161"/>
    </source>
</evidence>
<keyword evidence="6 9" id="KW-0378">Hydrolase</keyword>
<feature type="transmembrane region" description="Helical" evidence="9">
    <location>
        <begin position="90"/>
        <end position="108"/>
    </location>
</feature>
<organism evidence="12 13">
    <name type="scientific">Methylomarinovum caldicuralii</name>
    <dbReference type="NCBI Taxonomy" id="438856"/>
    <lineage>
        <taxon>Bacteria</taxon>
        <taxon>Pseudomonadati</taxon>
        <taxon>Pseudomonadota</taxon>
        <taxon>Gammaproteobacteria</taxon>
        <taxon>Methylococcales</taxon>
        <taxon>Methylothermaceae</taxon>
        <taxon>Methylomarinovum</taxon>
    </lineage>
</organism>
<evidence type="ECO:0000256" key="2">
    <source>
        <dbReference type="ARBA" id="ARBA00022475"/>
    </source>
</evidence>
<keyword evidence="7 9" id="KW-1133">Transmembrane helix</keyword>
<evidence type="ECO:0000256" key="6">
    <source>
        <dbReference type="ARBA" id="ARBA00022801"/>
    </source>
</evidence>
<evidence type="ECO:0000313" key="13">
    <source>
        <dbReference type="Proteomes" id="UP001321825"/>
    </source>
</evidence>
<proteinExistence type="inferred from homology"/>
<evidence type="ECO:0000256" key="3">
    <source>
        <dbReference type="ARBA" id="ARBA00022670"/>
    </source>
</evidence>
<dbReference type="PROSITE" id="PS00855">
    <property type="entry name" value="SPASE_II"/>
    <property type="match status" value="1"/>
</dbReference>
<dbReference type="GO" id="GO:0004190">
    <property type="term" value="F:aspartic-type endopeptidase activity"/>
    <property type="evidence" value="ECO:0007669"/>
    <property type="project" value="UniProtKB-UniRule"/>
</dbReference>
<dbReference type="RefSeq" id="WP_317704617.1">
    <property type="nucleotide sequence ID" value="NZ_AP024714.1"/>
</dbReference>
<comment type="pathway">
    <text evidence="9">Protein modification; lipoprotein biosynthesis (signal peptide cleavage).</text>
</comment>
<evidence type="ECO:0000256" key="4">
    <source>
        <dbReference type="ARBA" id="ARBA00022692"/>
    </source>
</evidence>
<accession>A0AAU9BU72</accession>
<evidence type="ECO:0000313" key="12">
    <source>
        <dbReference type="EMBL" id="BCX82211.1"/>
    </source>
</evidence>
<keyword evidence="4 9" id="KW-0812">Transmembrane</keyword>
<sequence>MRDRLGWLALAAAVMILDQLTKAWVVAGLPYRHAVELLPFFRLVHVHNAGAAFSFLAGAGGWQRWFFVALALGASVILTVWLWRLPRGRWLEAAGISLILGGALGNFIDRIRYGFVVDFLDFHLGGWHWPAFNLADTAITVGVGLLLWQSFFSSESTREPEERHGG</sequence>
<feature type="active site" evidence="9">
    <location>
        <position position="136"/>
    </location>
</feature>
<dbReference type="Proteomes" id="UP001321825">
    <property type="component" value="Chromosome"/>
</dbReference>
<dbReference type="EC" id="3.4.23.36" evidence="9"/>
<comment type="similarity">
    <text evidence="1 9 11">Belongs to the peptidase A8 family.</text>
</comment>
<feature type="active site" evidence="9">
    <location>
        <position position="118"/>
    </location>
</feature>
<dbReference type="PANTHER" id="PTHR33695">
    <property type="entry name" value="LIPOPROTEIN SIGNAL PEPTIDASE"/>
    <property type="match status" value="1"/>
</dbReference>
<evidence type="ECO:0000256" key="7">
    <source>
        <dbReference type="ARBA" id="ARBA00022989"/>
    </source>
</evidence>
<dbReference type="PRINTS" id="PR00781">
    <property type="entry name" value="LIPOSIGPTASE"/>
</dbReference>
<feature type="transmembrane region" description="Helical" evidence="9">
    <location>
        <begin position="128"/>
        <end position="148"/>
    </location>
</feature>
<comment type="function">
    <text evidence="9 10">This protein specifically catalyzes the removal of signal peptides from prolipoproteins.</text>
</comment>
<dbReference type="Pfam" id="PF01252">
    <property type="entry name" value="Peptidase_A8"/>
    <property type="match status" value="1"/>
</dbReference>
<feature type="transmembrane region" description="Helical" evidence="9">
    <location>
        <begin position="65"/>
        <end position="83"/>
    </location>
</feature>
<name>A0AAU9BU72_9GAMM</name>
<keyword evidence="3 9" id="KW-0645">Protease</keyword>
<keyword evidence="13" id="KW-1185">Reference proteome</keyword>
<dbReference type="InterPro" id="IPR001872">
    <property type="entry name" value="Peptidase_A8"/>
</dbReference>
<gene>
    <name evidence="9" type="primary">lspA</name>
    <name evidence="12" type="ORF">MIT9_P1796</name>
</gene>
<evidence type="ECO:0000256" key="10">
    <source>
        <dbReference type="RuleBase" id="RU000594"/>
    </source>
</evidence>
<dbReference type="EMBL" id="AP024714">
    <property type="protein sequence ID" value="BCX82211.1"/>
    <property type="molecule type" value="Genomic_DNA"/>
</dbReference>
<comment type="catalytic activity">
    <reaction evidence="9 10">
        <text>Release of signal peptides from bacterial membrane prolipoproteins. Hydrolyzes -Xaa-Yaa-Zaa-|-(S,diacylglyceryl)Cys-, in which Xaa is hydrophobic (preferably Leu), and Yaa (Ala or Ser) and Zaa (Gly or Ala) have small, neutral side chains.</text>
        <dbReference type="EC" id="3.4.23.36"/>
    </reaction>
</comment>
<comment type="subcellular location">
    <subcellularLocation>
        <location evidence="9">Cell membrane</location>
        <topology evidence="9">Multi-pass membrane protein</topology>
    </subcellularLocation>
</comment>